<evidence type="ECO:0000256" key="5">
    <source>
        <dbReference type="ARBA" id="ARBA00022967"/>
    </source>
</evidence>
<evidence type="ECO:0000313" key="12">
    <source>
        <dbReference type="EMBL" id="AFB21234.1"/>
    </source>
</evidence>
<dbReference type="NCBIfam" id="TIGR01958">
    <property type="entry name" value="nuoE_fam"/>
    <property type="match status" value="1"/>
</dbReference>
<evidence type="ECO:0000313" key="13">
    <source>
        <dbReference type="Proteomes" id="UP000007878"/>
    </source>
</evidence>
<keyword evidence="6" id="KW-0408">Iron</keyword>
<evidence type="ECO:0000256" key="7">
    <source>
        <dbReference type="ARBA" id="ARBA00023014"/>
    </source>
</evidence>
<reference evidence="13" key="1">
    <citation type="submission" date="2012-02" db="EMBL/GenBank/DDBJ databases">
        <title>Complete genome sequence of Rickettsia parkeri strain Portsmouth.</title>
        <authorList>
            <person name="Johnson S.L."/>
            <person name="Munk A.C."/>
            <person name="Han S."/>
            <person name="Bruce D.C."/>
            <person name="Dasch G.A."/>
        </authorList>
    </citation>
    <scope>NUCLEOTIDE SEQUENCE [LARGE SCALE GENOMIC DNA]</scope>
    <source>
        <strain evidence="13">CA410</strain>
    </source>
</reference>
<dbReference type="InterPro" id="IPR041921">
    <property type="entry name" value="NuoE_N"/>
</dbReference>
<dbReference type="EMBL" id="CP003304">
    <property type="protein sequence ID" value="AFB21234.1"/>
    <property type="molecule type" value="Genomic_DNA"/>
</dbReference>
<evidence type="ECO:0000256" key="3">
    <source>
        <dbReference type="ARBA" id="ARBA00022714"/>
    </source>
</evidence>
<protein>
    <recommendedName>
        <fullName evidence="2">NADH-quinone oxidoreductase subunit E</fullName>
    </recommendedName>
    <alternativeName>
        <fullName evidence="9">NADH dehydrogenase I subunit E</fullName>
    </alternativeName>
    <alternativeName>
        <fullName evidence="10">NDH-1 subunit E</fullName>
    </alternativeName>
</protein>
<name>A0ABN4ABB8_RICCA</name>
<evidence type="ECO:0000256" key="2">
    <source>
        <dbReference type="ARBA" id="ARBA00019898"/>
    </source>
</evidence>
<evidence type="ECO:0000256" key="4">
    <source>
        <dbReference type="ARBA" id="ARBA00022723"/>
    </source>
</evidence>
<keyword evidence="4" id="KW-0479">Metal-binding</keyword>
<dbReference type="PIRSF" id="PIRSF000216">
    <property type="entry name" value="NADH_DH_24kDa"/>
    <property type="match status" value="1"/>
</dbReference>
<dbReference type="RefSeq" id="WP_014364032.1">
    <property type="nucleotide sequence ID" value="NC_016929.1"/>
</dbReference>
<dbReference type="InterPro" id="IPR002023">
    <property type="entry name" value="NuoE-like"/>
</dbReference>
<dbReference type="Proteomes" id="UP000007878">
    <property type="component" value="Chromosome"/>
</dbReference>
<sequence length="167" mass="19073">MNTKITSFIFDKKNLNLAEDIVKKYPPHGKRSAILPLLDLAQRQNGGWLSIPAIEYVANMLGIAYMRAYEVATFYTMFNLKPIGKHHIKVCTTTPCWLRGSSDIIKTCEQKLGIKEKEVTKDQKFSLIEIECLGACVNAPVVQINDDYYEDLTQEKMENILDKLQNE</sequence>
<keyword evidence="3" id="KW-0001">2Fe-2S</keyword>
<keyword evidence="13" id="KW-1185">Reference proteome</keyword>
<evidence type="ECO:0000256" key="11">
    <source>
        <dbReference type="ARBA" id="ARBA00034078"/>
    </source>
</evidence>
<dbReference type="PANTHER" id="PTHR10371:SF3">
    <property type="entry name" value="NADH DEHYDROGENASE [UBIQUINONE] FLAVOPROTEIN 2, MITOCHONDRIAL"/>
    <property type="match status" value="1"/>
</dbReference>
<evidence type="ECO:0000256" key="9">
    <source>
        <dbReference type="ARBA" id="ARBA00031580"/>
    </source>
</evidence>
<gene>
    <name evidence="12" type="ORF">RCA_03355</name>
</gene>
<dbReference type="NCBIfam" id="NF005725">
    <property type="entry name" value="PRK07539.1-5"/>
    <property type="match status" value="1"/>
</dbReference>
<keyword evidence="12" id="KW-0560">Oxidoreductase</keyword>
<evidence type="ECO:0000256" key="8">
    <source>
        <dbReference type="ARBA" id="ARBA00023027"/>
    </source>
</evidence>
<accession>A0ABN4ABB8</accession>
<evidence type="ECO:0000256" key="1">
    <source>
        <dbReference type="ARBA" id="ARBA00010643"/>
    </source>
</evidence>
<comment type="cofactor">
    <cofactor evidence="11">
        <name>[2Fe-2S] cluster</name>
        <dbReference type="ChEBI" id="CHEBI:190135"/>
    </cofactor>
</comment>
<dbReference type="Gene3D" id="1.10.10.1590">
    <property type="entry name" value="NADH-quinone oxidoreductase subunit E"/>
    <property type="match status" value="1"/>
</dbReference>
<evidence type="ECO:0000256" key="6">
    <source>
        <dbReference type="ARBA" id="ARBA00023004"/>
    </source>
</evidence>
<comment type="similarity">
    <text evidence="1">Belongs to the complex I 24 kDa subunit family.</text>
</comment>
<keyword evidence="7" id="KW-0411">Iron-sulfur</keyword>
<proteinExistence type="inferred from homology"/>
<organism evidence="12 13">
    <name type="scientific">Rickettsia canadensis str. CA410</name>
    <dbReference type="NCBI Taxonomy" id="1105107"/>
    <lineage>
        <taxon>Bacteria</taxon>
        <taxon>Pseudomonadati</taxon>
        <taxon>Pseudomonadota</taxon>
        <taxon>Alphaproteobacteria</taxon>
        <taxon>Rickettsiales</taxon>
        <taxon>Rickettsiaceae</taxon>
        <taxon>Rickettsieae</taxon>
        <taxon>Rickettsia</taxon>
        <taxon>belli group</taxon>
    </lineage>
</organism>
<dbReference type="PANTHER" id="PTHR10371">
    <property type="entry name" value="NADH DEHYDROGENASE UBIQUINONE FLAVOPROTEIN 2, MITOCHONDRIAL"/>
    <property type="match status" value="1"/>
</dbReference>
<dbReference type="CDD" id="cd03064">
    <property type="entry name" value="TRX_Fd_NuoE"/>
    <property type="match status" value="1"/>
</dbReference>
<dbReference type="SUPFAM" id="SSF52833">
    <property type="entry name" value="Thioredoxin-like"/>
    <property type="match status" value="1"/>
</dbReference>
<evidence type="ECO:0000256" key="10">
    <source>
        <dbReference type="ARBA" id="ARBA00032788"/>
    </source>
</evidence>
<dbReference type="InterPro" id="IPR036249">
    <property type="entry name" value="Thioredoxin-like_sf"/>
</dbReference>
<keyword evidence="8" id="KW-0520">NAD</keyword>
<dbReference type="InterPro" id="IPR042128">
    <property type="entry name" value="NuoE_dom"/>
</dbReference>
<keyword evidence="5" id="KW-1278">Translocase</keyword>
<dbReference type="Gene3D" id="3.40.30.10">
    <property type="entry name" value="Glutaredoxin"/>
    <property type="match status" value="1"/>
</dbReference>
<dbReference type="GO" id="GO:0016491">
    <property type="term" value="F:oxidoreductase activity"/>
    <property type="evidence" value="ECO:0007669"/>
    <property type="project" value="UniProtKB-KW"/>
</dbReference>
<dbReference type="Pfam" id="PF01257">
    <property type="entry name" value="2Fe-2S_thioredx"/>
    <property type="match status" value="1"/>
</dbReference>
<dbReference type="PROSITE" id="PS01099">
    <property type="entry name" value="COMPLEX1_24K"/>
    <property type="match status" value="1"/>
</dbReference>